<evidence type="ECO:0000313" key="15">
    <source>
        <dbReference type="EMBL" id="VVV60327.1"/>
    </source>
</evidence>
<proteinExistence type="inferred from homology"/>
<dbReference type="PROSITE" id="PS51450">
    <property type="entry name" value="LRR"/>
    <property type="match status" value="1"/>
</dbReference>
<comment type="subcellular location">
    <subcellularLocation>
        <location evidence="2">Cell membrane</location>
    </subcellularLocation>
    <subcellularLocation>
        <location evidence="1">Membrane</location>
        <topology evidence="1">Single-pass membrane protein</topology>
    </subcellularLocation>
</comment>
<comment type="similarity">
    <text evidence="3">Belongs to the RLP family.</text>
</comment>
<dbReference type="FunFam" id="3.80.10.10:FF:000041">
    <property type="entry name" value="LRR receptor-like serine/threonine-protein kinase ERECTA"/>
    <property type="match status" value="1"/>
</dbReference>
<evidence type="ECO:0000256" key="11">
    <source>
        <dbReference type="ARBA" id="ARBA00023170"/>
    </source>
</evidence>
<feature type="transmembrane region" description="Helical" evidence="13">
    <location>
        <begin position="7"/>
        <end position="29"/>
    </location>
</feature>
<keyword evidence="7" id="KW-0732">Signal</keyword>
<dbReference type="InterPro" id="IPR003591">
    <property type="entry name" value="Leu-rich_rpt_typical-subtyp"/>
</dbReference>
<keyword evidence="5" id="KW-0433">Leucine-rich repeat</keyword>
<keyword evidence="11" id="KW-0675">Receptor</keyword>
<organism evidence="15">
    <name type="scientific">Nymphaea colorata</name>
    <name type="common">pocket water lily</name>
    <dbReference type="NCBI Taxonomy" id="210225"/>
    <lineage>
        <taxon>Eukaryota</taxon>
        <taxon>Viridiplantae</taxon>
        <taxon>Streptophyta</taxon>
        <taxon>Embryophyta</taxon>
        <taxon>Tracheophyta</taxon>
        <taxon>Spermatophyta</taxon>
        <taxon>Magnoliopsida</taxon>
        <taxon>Nymphaeales</taxon>
        <taxon>Nymphaeaceae</taxon>
        <taxon>Nymphaea</taxon>
    </lineage>
</organism>
<evidence type="ECO:0000256" key="7">
    <source>
        <dbReference type="ARBA" id="ARBA00022729"/>
    </source>
</evidence>
<keyword evidence="6 13" id="KW-0812">Transmembrane</keyword>
<dbReference type="InterPro" id="IPR001611">
    <property type="entry name" value="Leu-rich_rpt"/>
</dbReference>
<keyword evidence="8" id="KW-0677">Repeat</keyword>
<gene>
    <name evidence="15" type="ORF">NYM_LOCUS5167</name>
</gene>
<evidence type="ECO:0000256" key="5">
    <source>
        <dbReference type="ARBA" id="ARBA00022614"/>
    </source>
</evidence>
<sequence>MEYPTPCIALLFIYTIFLTTLTAFTHAWLEKPMATSALCLPSQCSALLRLKQGIHLQPGKLISWQKGTNCCHWEGVTCDNSTGFVIELQLSNVSDGYDYDLSRSNRIDPSLFDLSHLRLLNLSNNMFVAEIPTRLVELTHLTHLDLSNCQFYGQIPAEISQMTWLVSLNLSNNYGGLQLRDPNFSVFVKDLGRLQQLNLDNVDISMSGKAVSLALSTSLPKLQTISLIECNIFGPIDELLLHLRSLSYLDLSSNSLSRAPEFLVNLTSLQALKLADCNLQGYFPPGVFLLPELENLQIYDNMELMVSLPLHVHLRSSSIRFLDLSNTMVPMRSFSAISKLSHLSHLQLEESNLVGTIPPSWSSSKIMVLNLHGNSLSGPVPDTFSSFSNLTHLDLSSNSLSGRIPSGLFNLPFLEVFDLSQNNLNGSIPQVIAHDLQHLRQLDLSANQLIGDIPSPFFNLTSLDYLNLANNRLSGQIPSSFNNLPSLKTLFLRDNLLKGGIPTSLCKYSLASLDLSNNNLSGKIPTSLFTIPSLERLNLRNNSFDGPLPAFDGLNKTTQLKFLILGMNSLSGKVPSSITSLYELNKVELSSNHFSGTIDLSLFLSLEGLFWLDLSNNPSLTVLSSNSSFTEETDTNIPQLGYLRLSSCNVKGFPSFLQEQYQLIDLDLSDSDISGEIPSWLWTMGNLQRLSLSNNKLSGFQEPLNGTKSMGSLLTDFLEKVQEIRDVDLSNNEISGKIPFWLWGFGSLEFLSLSHNKLDGFQEPINVTRFKGTSLHYFPSQASPIYYFSVSDNTISGQIPTFICRYHDLQLLNMSINRLSGAIPKCLGRIDKLSVLDLHSNQLQGRIPEGFNNLELLNLNNNFLVGRIPKSLISCEELQVLDLGNNELHDEFPSWLSHMTHLKVLVLRSNHFYGPIISTDSEQTLQIIDVSNNELSGALPPQLFNNLTAMMVSQSTEGSMFLQLSSTTPSYVVVIQTIKGASMLITKILTTLTIIDLSNNLLSGEIPREIGKLKGLYSLNISNNDLTGAIPSSMGNLQTLESLDLSCNHLSGVIPVELSELTFLGVLNLSDNDLQGSIPQGKQFNTFGASSFQGNPMLCGWQVKRLCCTGGDGVQQQSGGGAAYRNSQDMNSTWEYGAAGIGFAVGLATASLPVLFIKTYGVWYWDQVDKLVEFLFKICCFKLGSRRR</sequence>
<evidence type="ECO:0000256" key="10">
    <source>
        <dbReference type="ARBA" id="ARBA00023136"/>
    </source>
</evidence>
<evidence type="ECO:0000256" key="6">
    <source>
        <dbReference type="ARBA" id="ARBA00022692"/>
    </source>
</evidence>
<evidence type="ECO:0000256" key="4">
    <source>
        <dbReference type="ARBA" id="ARBA00022475"/>
    </source>
</evidence>
<evidence type="ECO:0000256" key="8">
    <source>
        <dbReference type="ARBA" id="ARBA00022737"/>
    </source>
</evidence>
<dbReference type="Gramene" id="NC10G0167130.1">
    <property type="protein sequence ID" value="NC10G0167130.1:cds"/>
    <property type="gene ID" value="NC10G0167130"/>
</dbReference>
<name>A0A5K0X4N8_9MAGN</name>
<evidence type="ECO:0000256" key="9">
    <source>
        <dbReference type="ARBA" id="ARBA00022989"/>
    </source>
</evidence>
<evidence type="ECO:0000256" key="13">
    <source>
        <dbReference type="SAM" id="Phobius"/>
    </source>
</evidence>
<dbReference type="Pfam" id="PF08263">
    <property type="entry name" value="LRRNT_2"/>
    <property type="match status" value="1"/>
</dbReference>
<dbReference type="PANTHER" id="PTHR48065:SF5">
    <property type="entry name" value="RECEPTOR-LIKE PROTEIN CF-9 HOMOLOG"/>
    <property type="match status" value="1"/>
</dbReference>
<keyword evidence="9 13" id="KW-1133">Transmembrane helix</keyword>
<feature type="domain" description="Leucine-rich repeat-containing N-terminal plant-type" evidence="14">
    <location>
        <begin position="41"/>
        <end position="79"/>
    </location>
</feature>
<dbReference type="Pfam" id="PF00560">
    <property type="entry name" value="LRR_1"/>
    <property type="match status" value="10"/>
</dbReference>
<evidence type="ECO:0000259" key="14">
    <source>
        <dbReference type="Pfam" id="PF08263"/>
    </source>
</evidence>
<dbReference type="InterPro" id="IPR013210">
    <property type="entry name" value="LRR_N_plant-typ"/>
</dbReference>
<dbReference type="FunFam" id="3.80.10.10:FF:000213">
    <property type="entry name" value="Tyrosine-sulfated glycopeptide receptor 1"/>
    <property type="match status" value="1"/>
</dbReference>
<dbReference type="PANTHER" id="PTHR48065">
    <property type="entry name" value="OS10G0469600 PROTEIN"/>
    <property type="match status" value="1"/>
</dbReference>
<dbReference type="InterPro" id="IPR032675">
    <property type="entry name" value="LRR_dom_sf"/>
</dbReference>
<keyword evidence="4" id="KW-1003">Cell membrane</keyword>
<dbReference type="SMART" id="SM00365">
    <property type="entry name" value="LRR_SD22"/>
    <property type="match status" value="9"/>
</dbReference>
<dbReference type="EMBL" id="LR721775">
    <property type="protein sequence ID" value="VVV60327.1"/>
    <property type="molecule type" value="Genomic_DNA"/>
</dbReference>
<accession>A0A5K0X4N8</accession>
<dbReference type="Gene3D" id="3.80.10.10">
    <property type="entry name" value="Ribonuclease Inhibitor"/>
    <property type="match status" value="6"/>
</dbReference>
<keyword evidence="12" id="KW-0325">Glycoprotein</keyword>
<dbReference type="PRINTS" id="PR00019">
    <property type="entry name" value="LEURICHRPT"/>
</dbReference>
<protein>
    <recommendedName>
        <fullName evidence="14">Leucine-rich repeat-containing N-terminal plant-type domain-containing protein</fullName>
    </recommendedName>
</protein>
<keyword evidence="10 13" id="KW-0472">Membrane</keyword>
<evidence type="ECO:0000256" key="3">
    <source>
        <dbReference type="ARBA" id="ARBA00009592"/>
    </source>
</evidence>
<dbReference type="AlphaFoldDB" id="A0A5K0X4N8"/>
<dbReference type="Pfam" id="PF13855">
    <property type="entry name" value="LRR_8"/>
    <property type="match status" value="3"/>
</dbReference>
<dbReference type="SMART" id="SM00369">
    <property type="entry name" value="LRR_TYP"/>
    <property type="match status" value="12"/>
</dbReference>
<evidence type="ECO:0000256" key="12">
    <source>
        <dbReference type="ARBA" id="ARBA00023180"/>
    </source>
</evidence>
<evidence type="ECO:0000256" key="2">
    <source>
        <dbReference type="ARBA" id="ARBA00004236"/>
    </source>
</evidence>
<reference evidence="15" key="1">
    <citation type="submission" date="2019-09" db="EMBL/GenBank/DDBJ databases">
        <authorList>
            <person name="Zhang L."/>
        </authorList>
    </citation>
    <scope>NUCLEOTIDE SEQUENCE</scope>
</reference>
<evidence type="ECO:0000256" key="1">
    <source>
        <dbReference type="ARBA" id="ARBA00004167"/>
    </source>
</evidence>
<dbReference type="SUPFAM" id="SSF52058">
    <property type="entry name" value="L domain-like"/>
    <property type="match status" value="4"/>
</dbReference>
<dbReference type="FunFam" id="3.80.10.10:FF:000095">
    <property type="entry name" value="LRR receptor-like serine/threonine-protein kinase GSO1"/>
    <property type="match status" value="1"/>
</dbReference>
<dbReference type="GO" id="GO:0005886">
    <property type="term" value="C:plasma membrane"/>
    <property type="evidence" value="ECO:0007669"/>
    <property type="project" value="UniProtKB-SubCell"/>
</dbReference>